<name>A0ABW4VPG1_9BACT</name>
<dbReference type="InterPro" id="IPR006860">
    <property type="entry name" value="FecR"/>
</dbReference>
<dbReference type="Gene3D" id="3.55.50.30">
    <property type="match status" value="1"/>
</dbReference>
<evidence type="ECO:0000313" key="5">
    <source>
        <dbReference type="Proteomes" id="UP001597361"/>
    </source>
</evidence>
<evidence type="ECO:0000313" key="4">
    <source>
        <dbReference type="EMBL" id="MFD2036678.1"/>
    </source>
</evidence>
<proteinExistence type="predicted"/>
<dbReference type="InterPro" id="IPR032508">
    <property type="entry name" value="FecR_C"/>
</dbReference>
<dbReference type="Pfam" id="PF04773">
    <property type="entry name" value="FecR"/>
    <property type="match status" value="1"/>
</dbReference>
<evidence type="ECO:0000259" key="2">
    <source>
        <dbReference type="Pfam" id="PF04773"/>
    </source>
</evidence>
<feature type="domain" description="FecR protein" evidence="2">
    <location>
        <begin position="170"/>
        <end position="264"/>
    </location>
</feature>
<accession>A0ABW4VPG1</accession>
<feature type="domain" description="Protein FecR C-terminal" evidence="3">
    <location>
        <begin position="307"/>
        <end position="376"/>
    </location>
</feature>
<dbReference type="PIRSF" id="PIRSF018266">
    <property type="entry name" value="FecR"/>
    <property type="match status" value="1"/>
</dbReference>
<keyword evidence="5" id="KW-1185">Reference proteome</keyword>
<dbReference type="EMBL" id="JBHUHR010000045">
    <property type="protein sequence ID" value="MFD2036678.1"/>
    <property type="molecule type" value="Genomic_DNA"/>
</dbReference>
<feature type="transmembrane region" description="Helical" evidence="1">
    <location>
        <begin position="84"/>
        <end position="104"/>
    </location>
</feature>
<reference evidence="5" key="1">
    <citation type="journal article" date="2019" name="Int. J. Syst. Evol. Microbiol.">
        <title>The Global Catalogue of Microorganisms (GCM) 10K type strain sequencing project: providing services to taxonomists for standard genome sequencing and annotation.</title>
        <authorList>
            <consortium name="The Broad Institute Genomics Platform"/>
            <consortium name="The Broad Institute Genome Sequencing Center for Infectious Disease"/>
            <person name="Wu L."/>
            <person name="Ma J."/>
        </authorList>
    </citation>
    <scope>NUCLEOTIDE SEQUENCE [LARGE SCALE GENOMIC DNA]</scope>
    <source>
        <strain evidence="5">CGMCC 1.15180</strain>
    </source>
</reference>
<comment type="caution">
    <text evidence="4">The sequence shown here is derived from an EMBL/GenBank/DDBJ whole genome shotgun (WGS) entry which is preliminary data.</text>
</comment>
<dbReference type="InterPro" id="IPR012373">
    <property type="entry name" value="Ferrdict_sens_TM"/>
</dbReference>
<evidence type="ECO:0000259" key="3">
    <source>
        <dbReference type="Pfam" id="PF16344"/>
    </source>
</evidence>
<keyword evidence="1" id="KW-0472">Membrane</keyword>
<keyword evidence="1" id="KW-1133">Transmembrane helix</keyword>
<gene>
    <name evidence="4" type="ORF">ACFSKL_17875</name>
</gene>
<dbReference type="PANTHER" id="PTHR30273:SF2">
    <property type="entry name" value="PROTEIN FECR"/>
    <property type="match status" value="1"/>
</dbReference>
<sequence>MTNNSNISNLIAKEILRQISEEETNTLNQWINASDTNKALYHKIKNQSLESYKERFPKFDKASAWVNVSGQLFQKTPQRKIQTYLKWAASLFIPLLIGAGYFIYLNFNAPISPGSQHATLTLADGSKINLDLNKDLRKEEAGQGLISNIDNFISYKDLDRKENKETVFNTLETQRGQEYGVMLADGTKVFVNSMSAITYPVSFNSNERRVKLNGEAFFEVSHNPDMPFIVEVDDMEVKVLGTSFNIKAYQDENYKETVLVNGSVHVHTAEFTQTLVPDQKSTFYPLTKQYKIEEVDAVKSTSWIRGQFYFEEARLEDIFKDLSRWYDFETEFKSPHAKEILFEGWINRYESLEPILDIIAKTNKIKIKKYGKKLTVE</sequence>
<evidence type="ECO:0000256" key="1">
    <source>
        <dbReference type="SAM" id="Phobius"/>
    </source>
</evidence>
<dbReference type="Gene3D" id="2.60.120.1440">
    <property type="match status" value="1"/>
</dbReference>
<dbReference type="RefSeq" id="WP_376887934.1">
    <property type="nucleotide sequence ID" value="NZ_JBHUHR010000045.1"/>
</dbReference>
<dbReference type="Pfam" id="PF16344">
    <property type="entry name" value="FecR_C"/>
    <property type="match status" value="1"/>
</dbReference>
<dbReference type="Proteomes" id="UP001597361">
    <property type="component" value="Unassembled WGS sequence"/>
</dbReference>
<dbReference type="PANTHER" id="PTHR30273">
    <property type="entry name" value="PERIPLASMIC SIGNAL SENSOR AND SIGMA FACTOR ACTIVATOR FECR-RELATED"/>
    <property type="match status" value="1"/>
</dbReference>
<keyword evidence="1" id="KW-0812">Transmembrane</keyword>
<protein>
    <submittedName>
        <fullName evidence="4">FecR family protein</fullName>
    </submittedName>
</protein>
<organism evidence="4 5">
    <name type="scientific">Belliella marina</name>
    <dbReference type="NCBI Taxonomy" id="1644146"/>
    <lineage>
        <taxon>Bacteria</taxon>
        <taxon>Pseudomonadati</taxon>
        <taxon>Bacteroidota</taxon>
        <taxon>Cytophagia</taxon>
        <taxon>Cytophagales</taxon>
        <taxon>Cyclobacteriaceae</taxon>
        <taxon>Belliella</taxon>
    </lineage>
</organism>